<sequence>MTQLSASASLQLKLLYGTLFIITLCGIITTNHKYPLLSFESSDLDWSNAWLITTIIDYYGSTLCFTGVVISSETSWSSGIAWSLGFCLLGSPVCCVWVLLRIRSGGNLRLERIVHHGESSHVLS</sequence>
<organism evidence="2">
    <name type="scientific">Proboscia inermis</name>
    <dbReference type="NCBI Taxonomy" id="420281"/>
    <lineage>
        <taxon>Eukaryota</taxon>
        <taxon>Sar</taxon>
        <taxon>Stramenopiles</taxon>
        <taxon>Ochrophyta</taxon>
        <taxon>Bacillariophyta</taxon>
        <taxon>Coscinodiscophyceae</taxon>
        <taxon>Rhizosoleniophycidae</taxon>
        <taxon>Rhizosoleniales</taxon>
        <taxon>Rhizosoleniaceae</taxon>
        <taxon>Proboscia</taxon>
    </lineage>
</organism>
<name>A0A7S0CDF2_9STRA</name>
<dbReference type="AlphaFoldDB" id="A0A7S0CDF2"/>
<dbReference type="EMBL" id="HBEL01031712">
    <property type="protein sequence ID" value="CAD8418686.1"/>
    <property type="molecule type" value="Transcribed_RNA"/>
</dbReference>
<keyword evidence="1" id="KW-0472">Membrane</keyword>
<evidence type="ECO:0000313" key="2">
    <source>
        <dbReference type="EMBL" id="CAD8418686.1"/>
    </source>
</evidence>
<accession>A0A7S0CDF2</accession>
<feature type="transmembrane region" description="Helical" evidence="1">
    <location>
        <begin position="12"/>
        <end position="29"/>
    </location>
</feature>
<gene>
    <name evidence="2" type="ORF">PINE0816_LOCUS14821</name>
</gene>
<keyword evidence="1" id="KW-1133">Transmembrane helix</keyword>
<feature type="transmembrane region" description="Helical" evidence="1">
    <location>
        <begin position="49"/>
        <end position="70"/>
    </location>
</feature>
<keyword evidence="1" id="KW-0812">Transmembrane</keyword>
<proteinExistence type="predicted"/>
<dbReference type="InterPro" id="IPR009943">
    <property type="entry name" value="DUF1475"/>
</dbReference>
<evidence type="ECO:0000256" key="1">
    <source>
        <dbReference type="SAM" id="Phobius"/>
    </source>
</evidence>
<protein>
    <submittedName>
        <fullName evidence="2">Uncharacterized protein</fullName>
    </submittedName>
</protein>
<feature type="transmembrane region" description="Helical" evidence="1">
    <location>
        <begin position="82"/>
        <end position="100"/>
    </location>
</feature>
<reference evidence="2" key="1">
    <citation type="submission" date="2021-01" db="EMBL/GenBank/DDBJ databases">
        <authorList>
            <person name="Corre E."/>
            <person name="Pelletier E."/>
            <person name="Niang G."/>
            <person name="Scheremetjew M."/>
            <person name="Finn R."/>
            <person name="Kale V."/>
            <person name="Holt S."/>
            <person name="Cochrane G."/>
            <person name="Meng A."/>
            <person name="Brown T."/>
            <person name="Cohen L."/>
        </authorList>
    </citation>
    <scope>NUCLEOTIDE SEQUENCE</scope>
    <source>
        <strain evidence="2">CCAP1064/1</strain>
    </source>
</reference>
<dbReference type="Pfam" id="PF07343">
    <property type="entry name" value="DUF1475"/>
    <property type="match status" value="1"/>
</dbReference>